<feature type="transmembrane region" description="Helical" evidence="9">
    <location>
        <begin position="196"/>
        <end position="217"/>
    </location>
</feature>
<reference evidence="11" key="1">
    <citation type="journal article" date="2023" name="Mol. Phylogenet. Evol.">
        <title>Genome-scale phylogeny and comparative genomics of the fungal order Sordariales.</title>
        <authorList>
            <person name="Hensen N."/>
            <person name="Bonometti L."/>
            <person name="Westerberg I."/>
            <person name="Brannstrom I.O."/>
            <person name="Guillou S."/>
            <person name="Cros-Aarteil S."/>
            <person name="Calhoun S."/>
            <person name="Haridas S."/>
            <person name="Kuo A."/>
            <person name="Mondo S."/>
            <person name="Pangilinan J."/>
            <person name="Riley R."/>
            <person name="LaButti K."/>
            <person name="Andreopoulos B."/>
            <person name="Lipzen A."/>
            <person name="Chen C."/>
            <person name="Yan M."/>
            <person name="Daum C."/>
            <person name="Ng V."/>
            <person name="Clum A."/>
            <person name="Steindorff A."/>
            <person name="Ohm R.A."/>
            <person name="Martin F."/>
            <person name="Silar P."/>
            <person name="Natvig D.O."/>
            <person name="Lalanne C."/>
            <person name="Gautier V."/>
            <person name="Ament-Velasquez S.L."/>
            <person name="Kruys A."/>
            <person name="Hutchinson M.I."/>
            <person name="Powell A.J."/>
            <person name="Barry K."/>
            <person name="Miller A.N."/>
            <person name="Grigoriev I.V."/>
            <person name="Debuchy R."/>
            <person name="Gladieux P."/>
            <person name="Hiltunen Thoren M."/>
            <person name="Johannesson H."/>
        </authorList>
    </citation>
    <scope>NUCLEOTIDE SEQUENCE</scope>
    <source>
        <strain evidence="11">FGSC 1904</strain>
    </source>
</reference>
<feature type="compositionally biased region" description="Low complexity" evidence="8">
    <location>
        <begin position="99"/>
        <end position="125"/>
    </location>
</feature>
<evidence type="ECO:0000256" key="9">
    <source>
        <dbReference type="SAM" id="Phobius"/>
    </source>
</evidence>
<sequence>MSALTGAQLGLMTGSFLSGCLLSIPLLTIPTLTSPQVLTPDHLISSGGSGSNGAPLLLSSWSTLYHLGSLTMPPLAALTASLYSWSAYRLRYTTRSTPIPFTSTSTSTSPSTLTSPSTSPFTRPSNRTNGGKQKRIATWKLIATAAGLTLSIIPFTLLVMAPTNEELKRLNEMQIEPGPLVSSLREVMELVERWNWLHIVRSMGPVLGCVVGWFGVFGGDDR</sequence>
<keyword evidence="4" id="KW-0560">Oxidoreductase</keyword>
<feature type="region of interest" description="Disordered" evidence="8">
    <location>
        <begin position="99"/>
        <end position="132"/>
    </location>
</feature>
<evidence type="ECO:0000313" key="12">
    <source>
        <dbReference type="Proteomes" id="UP001281003"/>
    </source>
</evidence>
<evidence type="ECO:0000256" key="2">
    <source>
        <dbReference type="ARBA" id="ARBA00022692"/>
    </source>
</evidence>
<evidence type="ECO:0000256" key="10">
    <source>
        <dbReference type="SAM" id="SignalP"/>
    </source>
</evidence>
<evidence type="ECO:0000256" key="1">
    <source>
        <dbReference type="ARBA" id="ARBA00004141"/>
    </source>
</evidence>
<keyword evidence="5" id="KW-0503">Monooxygenase</keyword>
<keyword evidence="12" id="KW-1185">Reference proteome</keyword>
<evidence type="ECO:0000256" key="7">
    <source>
        <dbReference type="ARBA" id="ARBA00034313"/>
    </source>
</evidence>
<keyword evidence="6 9" id="KW-0472">Membrane</keyword>
<evidence type="ECO:0000256" key="6">
    <source>
        <dbReference type="ARBA" id="ARBA00023136"/>
    </source>
</evidence>
<organism evidence="11 12">
    <name type="scientific">Sordaria brevicollis</name>
    <dbReference type="NCBI Taxonomy" id="83679"/>
    <lineage>
        <taxon>Eukaryota</taxon>
        <taxon>Fungi</taxon>
        <taxon>Dikarya</taxon>
        <taxon>Ascomycota</taxon>
        <taxon>Pezizomycotina</taxon>
        <taxon>Sordariomycetes</taxon>
        <taxon>Sordariomycetidae</taxon>
        <taxon>Sordariales</taxon>
        <taxon>Sordariaceae</taxon>
        <taxon>Sordaria</taxon>
    </lineage>
</organism>
<feature type="transmembrane region" description="Helical" evidence="9">
    <location>
        <begin position="141"/>
        <end position="161"/>
    </location>
</feature>
<dbReference type="PANTHER" id="PTHR35042:SF3">
    <property type="entry name" value="ANTHRONE OXYGENASE-RELATED"/>
    <property type="match status" value="1"/>
</dbReference>
<feature type="transmembrane region" description="Helical" evidence="9">
    <location>
        <begin position="64"/>
        <end position="85"/>
    </location>
</feature>
<reference evidence="11" key="2">
    <citation type="submission" date="2023-07" db="EMBL/GenBank/DDBJ databases">
        <authorList>
            <consortium name="Lawrence Berkeley National Laboratory"/>
            <person name="Haridas S."/>
            <person name="Hensen N."/>
            <person name="Bonometti L."/>
            <person name="Westerberg I."/>
            <person name="Brannstrom I.O."/>
            <person name="Guillou S."/>
            <person name="Cros-Aarteil S."/>
            <person name="Calhoun S."/>
            <person name="Kuo A."/>
            <person name="Mondo S."/>
            <person name="Pangilinan J."/>
            <person name="Riley R."/>
            <person name="LaButti K."/>
            <person name="Andreopoulos B."/>
            <person name="Lipzen A."/>
            <person name="Chen C."/>
            <person name="Yanf M."/>
            <person name="Daum C."/>
            <person name="Ng V."/>
            <person name="Clum A."/>
            <person name="Steindorff A."/>
            <person name="Ohm R."/>
            <person name="Martin F."/>
            <person name="Silar P."/>
            <person name="Natvig D."/>
            <person name="Lalanne C."/>
            <person name="Gautier V."/>
            <person name="Ament-velasquez S.L."/>
            <person name="Kruys A."/>
            <person name="Hutchinson M.I."/>
            <person name="Powell A.J."/>
            <person name="Barry K."/>
            <person name="Miller A.N."/>
            <person name="Grigoriev I.V."/>
            <person name="Debuchy R."/>
            <person name="Gladieux P."/>
            <person name="Thoren M.H."/>
            <person name="Johannesson H."/>
        </authorList>
    </citation>
    <scope>NUCLEOTIDE SEQUENCE</scope>
    <source>
        <strain evidence="11">FGSC 1904</strain>
    </source>
</reference>
<feature type="chain" id="PRO_5042215437" description="DUF1772-domain-containing protein" evidence="10">
    <location>
        <begin position="36"/>
        <end position="222"/>
    </location>
</feature>
<evidence type="ECO:0000256" key="8">
    <source>
        <dbReference type="SAM" id="MobiDB-lite"/>
    </source>
</evidence>
<gene>
    <name evidence="11" type="ORF">B0T20DRAFT_398866</name>
</gene>
<protein>
    <recommendedName>
        <fullName evidence="13">DUF1772-domain-containing protein</fullName>
    </recommendedName>
</protein>
<evidence type="ECO:0000313" key="11">
    <source>
        <dbReference type="EMBL" id="KAK3402676.1"/>
    </source>
</evidence>
<evidence type="ECO:0000256" key="4">
    <source>
        <dbReference type="ARBA" id="ARBA00023002"/>
    </source>
</evidence>
<dbReference type="EMBL" id="JAUTDP010000001">
    <property type="protein sequence ID" value="KAK3402676.1"/>
    <property type="molecule type" value="Genomic_DNA"/>
</dbReference>
<dbReference type="Proteomes" id="UP001281003">
    <property type="component" value="Unassembled WGS sequence"/>
</dbReference>
<dbReference type="GO" id="GO:0016020">
    <property type="term" value="C:membrane"/>
    <property type="evidence" value="ECO:0007669"/>
    <property type="project" value="UniProtKB-SubCell"/>
</dbReference>
<dbReference type="InterPro" id="IPR013901">
    <property type="entry name" value="Anthrone_oxy"/>
</dbReference>
<name>A0AAE0PMD1_SORBR</name>
<comment type="similarity">
    <text evidence="7">Belongs to the anthrone oxygenase family.</text>
</comment>
<comment type="subcellular location">
    <subcellularLocation>
        <location evidence="1">Membrane</location>
        <topology evidence="1">Multi-pass membrane protein</topology>
    </subcellularLocation>
</comment>
<proteinExistence type="inferred from homology"/>
<dbReference type="GO" id="GO:0004497">
    <property type="term" value="F:monooxygenase activity"/>
    <property type="evidence" value="ECO:0007669"/>
    <property type="project" value="UniProtKB-KW"/>
</dbReference>
<evidence type="ECO:0000256" key="3">
    <source>
        <dbReference type="ARBA" id="ARBA00022989"/>
    </source>
</evidence>
<keyword evidence="10" id="KW-0732">Signal</keyword>
<keyword evidence="3 9" id="KW-1133">Transmembrane helix</keyword>
<accession>A0AAE0PMD1</accession>
<keyword evidence="2 9" id="KW-0812">Transmembrane</keyword>
<evidence type="ECO:0008006" key="13">
    <source>
        <dbReference type="Google" id="ProtNLM"/>
    </source>
</evidence>
<evidence type="ECO:0000256" key="5">
    <source>
        <dbReference type="ARBA" id="ARBA00023033"/>
    </source>
</evidence>
<feature type="signal peptide" evidence="10">
    <location>
        <begin position="1"/>
        <end position="35"/>
    </location>
</feature>
<comment type="caution">
    <text evidence="11">The sequence shown here is derived from an EMBL/GenBank/DDBJ whole genome shotgun (WGS) entry which is preliminary data.</text>
</comment>
<dbReference type="Pfam" id="PF08592">
    <property type="entry name" value="Anthrone_oxy"/>
    <property type="match status" value="1"/>
</dbReference>
<dbReference type="PANTHER" id="PTHR35042">
    <property type="entry name" value="ANTHRONE OXYGENASE ENCC"/>
    <property type="match status" value="1"/>
</dbReference>
<dbReference type="AlphaFoldDB" id="A0AAE0PMD1"/>